<reference evidence="7 8" key="1">
    <citation type="journal article" date="2016" name="Nat. Commun.">
        <title>Thousands of microbial genomes shed light on interconnected biogeochemical processes in an aquifer system.</title>
        <authorList>
            <person name="Anantharaman K."/>
            <person name="Brown C.T."/>
            <person name="Hug L.A."/>
            <person name="Sharon I."/>
            <person name="Castelle C.J."/>
            <person name="Probst A.J."/>
            <person name="Thomas B.C."/>
            <person name="Singh A."/>
            <person name="Wilkins M.J."/>
            <person name="Karaoz U."/>
            <person name="Brodie E.L."/>
            <person name="Williams K.H."/>
            <person name="Hubbard S.S."/>
            <person name="Banfield J.F."/>
        </authorList>
    </citation>
    <scope>NUCLEOTIDE SEQUENCE [LARGE SCALE GENOMIC DNA]</scope>
</reference>
<dbReference type="HAMAP" id="MF_01326_B">
    <property type="entry name" value="Ribosomal_uL24_B"/>
    <property type="match status" value="1"/>
</dbReference>
<dbReference type="GO" id="GO:0005840">
    <property type="term" value="C:ribosome"/>
    <property type="evidence" value="ECO:0007669"/>
    <property type="project" value="UniProtKB-KW"/>
</dbReference>
<keyword evidence="2 5" id="KW-0689">Ribosomal protein</keyword>
<evidence type="ECO:0000256" key="5">
    <source>
        <dbReference type="HAMAP-Rule" id="MF_01326"/>
    </source>
</evidence>
<keyword evidence="5" id="KW-0694">RNA-binding</keyword>
<dbReference type="GO" id="GO:0019843">
    <property type="term" value="F:rRNA binding"/>
    <property type="evidence" value="ECO:0007669"/>
    <property type="project" value="UniProtKB-UniRule"/>
</dbReference>
<dbReference type="InterPro" id="IPR008991">
    <property type="entry name" value="Translation_prot_SH3-like_sf"/>
</dbReference>
<dbReference type="GO" id="GO:1990904">
    <property type="term" value="C:ribonucleoprotein complex"/>
    <property type="evidence" value="ECO:0007669"/>
    <property type="project" value="UniProtKB-KW"/>
</dbReference>
<dbReference type="Proteomes" id="UP000177177">
    <property type="component" value="Unassembled WGS sequence"/>
</dbReference>
<evidence type="ECO:0000256" key="2">
    <source>
        <dbReference type="ARBA" id="ARBA00022980"/>
    </source>
</evidence>
<evidence type="ECO:0000313" key="8">
    <source>
        <dbReference type="Proteomes" id="UP000177177"/>
    </source>
</evidence>
<dbReference type="Gene3D" id="2.30.30.30">
    <property type="match status" value="1"/>
</dbReference>
<evidence type="ECO:0000256" key="3">
    <source>
        <dbReference type="ARBA" id="ARBA00023274"/>
    </source>
</evidence>
<dbReference type="InterPro" id="IPR003256">
    <property type="entry name" value="Ribosomal_uL24"/>
</dbReference>
<organism evidence="7 8">
    <name type="scientific">Candidatus Sungbacteria bacterium RIFCSPHIGHO2_02_FULL_53_17</name>
    <dbReference type="NCBI Taxonomy" id="1802275"/>
    <lineage>
        <taxon>Bacteria</taxon>
        <taxon>Candidatus Sungiibacteriota</taxon>
    </lineage>
</organism>
<dbReference type="EMBL" id="MHQN01000031">
    <property type="protein sequence ID" value="OHA02793.1"/>
    <property type="molecule type" value="Genomic_DNA"/>
</dbReference>
<sequence length="101" mass="11058">MNFRKGDRIKMMTGSDRGKAGAVLAAFPKERRIVAEGINVKKKHMRPRKQGQKGELVRMPMPFPASRAALVCGTCDKPTRVGRQSTEGGKARVCKKCGSTL</sequence>
<comment type="function">
    <text evidence="5">One of the proteins that surrounds the polypeptide exit tunnel on the outside of the subunit.</text>
</comment>
<dbReference type="InterPro" id="IPR041988">
    <property type="entry name" value="Ribosomal_uL24_KOW"/>
</dbReference>
<dbReference type="NCBIfam" id="TIGR01079">
    <property type="entry name" value="rplX_bact"/>
    <property type="match status" value="1"/>
</dbReference>
<dbReference type="InterPro" id="IPR057264">
    <property type="entry name" value="Ribosomal_uL24_C"/>
</dbReference>
<evidence type="ECO:0000259" key="6">
    <source>
        <dbReference type="Pfam" id="PF17136"/>
    </source>
</evidence>
<comment type="caution">
    <text evidence="7">The sequence shown here is derived from an EMBL/GenBank/DDBJ whole genome shotgun (WGS) entry which is preliminary data.</text>
</comment>
<keyword evidence="3 5" id="KW-0687">Ribonucleoprotein</keyword>
<protein>
    <recommendedName>
        <fullName evidence="4 5">Large ribosomal subunit protein uL24</fullName>
    </recommendedName>
</protein>
<evidence type="ECO:0000256" key="1">
    <source>
        <dbReference type="ARBA" id="ARBA00010618"/>
    </source>
</evidence>
<dbReference type="AlphaFoldDB" id="A0A1G2KTW0"/>
<proteinExistence type="inferred from homology"/>
<gene>
    <name evidence="5" type="primary">rplX</name>
    <name evidence="7" type="ORF">A3C92_00870</name>
</gene>
<dbReference type="PANTHER" id="PTHR12903">
    <property type="entry name" value="MITOCHONDRIAL RIBOSOMAL PROTEIN L24"/>
    <property type="match status" value="1"/>
</dbReference>
<accession>A0A1G2KTW0</accession>
<dbReference type="SUPFAM" id="SSF50104">
    <property type="entry name" value="Translation proteins SH3-like domain"/>
    <property type="match status" value="1"/>
</dbReference>
<comment type="similarity">
    <text evidence="1 5">Belongs to the universal ribosomal protein uL24 family.</text>
</comment>
<dbReference type="Pfam" id="PF17136">
    <property type="entry name" value="ribosomal_L24"/>
    <property type="match status" value="1"/>
</dbReference>
<dbReference type="CDD" id="cd06089">
    <property type="entry name" value="KOW_RPL26"/>
    <property type="match status" value="1"/>
</dbReference>
<dbReference type="GO" id="GO:0006412">
    <property type="term" value="P:translation"/>
    <property type="evidence" value="ECO:0007669"/>
    <property type="project" value="UniProtKB-UniRule"/>
</dbReference>
<dbReference type="InterPro" id="IPR014722">
    <property type="entry name" value="Rib_uL2_dom2"/>
</dbReference>
<comment type="function">
    <text evidence="5">One of two assembly initiator proteins, it binds directly to the 5'-end of the 23S rRNA, where it nucleates assembly of the 50S subunit.</text>
</comment>
<keyword evidence="5" id="KW-0699">rRNA-binding</keyword>
<evidence type="ECO:0000313" key="7">
    <source>
        <dbReference type="EMBL" id="OHA02793.1"/>
    </source>
</evidence>
<comment type="subunit">
    <text evidence="5">Part of the 50S ribosomal subunit.</text>
</comment>
<name>A0A1G2KTW0_9BACT</name>
<feature type="domain" description="Large ribosomal subunit protein uL24 C-terminal" evidence="6">
    <location>
        <begin position="38"/>
        <end position="100"/>
    </location>
</feature>
<evidence type="ECO:0000256" key="4">
    <source>
        <dbReference type="ARBA" id="ARBA00035206"/>
    </source>
</evidence>
<dbReference type="GO" id="GO:0003735">
    <property type="term" value="F:structural constituent of ribosome"/>
    <property type="evidence" value="ECO:0007669"/>
    <property type="project" value="InterPro"/>
</dbReference>